<feature type="domain" description="Rit1 DUSP-like" evidence="1">
    <location>
        <begin position="222"/>
        <end position="331"/>
    </location>
</feature>
<dbReference type="Pfam" id="PF17184">
    <property type="entry name" value="Rit1_C"/>
    <property type="match status" value="1"/>
</dbReference>
<dbReference type="EMBL" id="CAJPDR010000091">
    <property type="protein sequence ID" value="CAF9916429.1"/>
    <property type="molecule type" value="Genomic_DNA"/>
</dbReference>
<sequence length="336" mass="36585">MPDALSKTIPIWCVVINRLLFGEVPDDYKLSTPKEVVGASENSQIEALLDGFVNNVKDLGLDLCSLRSVLKKPIRPSWVTPDSVSTDGFIPSTDYHTIICCTVSRRVFGAEMTEDGYIQGAGDDSEGWSHGLTPTLFWRHRDQLLTAVEEDMPDIVLELITTDPDHGVARSEVVTLAPTSFSIGSLSSAKHAELSYDGIVICGGTAPSKTDHKTKDDKPTRILNLLCSDGKLGSRALRSQLPRVPPFITSLANYGSPPKILFLCSTGKDLSIGVALAMLCLLFDDDYGFNSQESSASIDKALVRRRLAFITTAKPDANPSRSTLQSVHSFLMPRLD</sequence>
<protein>
    <recommendedName>
        <fullName evidence="5">Initiator tRNA phosphoribosyl transferase</fullName>
    </recommendedName>
</protein>
<feature type="domain" description="Rit1 N-terminal" evidence="2">
    <location>
        <begin position="1"/>
        <end position="160"/>
    </location>
</feature>
<dbReference type="GO" id="GO:0019988">
    <property type="term" value="P:charged-tRNA amino acid modification"/>
    <property type="evidence" value="ECO:0007669"/>
    <property type="project" value="InterPro"/>
</dbReference>
<evidence type="ECO:0000259" key="2">
    <source>
        <dbReference type="Pfam" id="PF17184"/>
    </source>
</evidence>
<comment type="caution">
    <text evidence="3">The sequence shown here is derived from an EMBL/GenBank/DDBJ whole genome shotgun (WGS) entry which is preliminary data.</text>
</comment>
<dbReference type="InterPro" id="IPR033449">
    <property type="entry name" value="Rit1_N"/>
</dbReference>
<evidence type="ECO:0008006" key="5">
    <source>
        <dbReference type="Google" id="ProtNLM"/>
    </source>
</evidence>
<name>A0A8H3F1N0_9LECA</name>
<dbReference type="PANTHER" id="PTHR31811:SF0">
    <property type="entry name" value="TRNA A64-2'-O-RIBOSYLPHOSPHATE TRANSFERASE"/>
    <property type="match status" value="1"/>
</dbReference>
<gene>
    <name evidence="3" type="ORF">ALECFALPRED_010716</name>
</gene>
<reference evidence="3" key="1">
    <citation type="submission" date="2021-03" db="EMBL/GenBank/DDBJ databases">
        <authorList>
            <person name="Tagirdzhanova G."/>
        </authorList>
    </citation>
    <scope>NUCLEOTIDE SEQUENCE</scope>
</reference>
<dbReference type="InterPro" id="IPR007306">
    <property type="entry name" value="Rit1"/>
</dbReference>
<dbReference type="Proteomes" id="UP000664203">
    <property type="component" value="Unassembled WGS sequence"/>
</dbReference>
<dbReference type="GO" id="GO:0043399">
    <property type="term" value="F:tRNA adenosine(64)-2'-O-ribosylphosphate transferase activity"/>
    <property type="evidence" value="ECO:0007669"/>
    <property type="project" value="InterPro"/>
</dbReference>
<evidence type="ECO:0000259" key="1">
    <source>
        <dbReference type="Pfam" id="PF04179"/>
    </source>
</evidence>
<dbReference type="InterPro" id="IPR033421">
    <property type="entry name" value="Rit1_DUSP-like"/>
</dbReference>
<dbReference type="PANTHER" id="PTHR31811">
    <property type="entry name" value="TRNA A64-2'-O-RIBOSYLPHOSPHATE TRANSFERASE"/>
    <property type="match status" value="1"/>
</dbReference>
<dbReference type="OrthoDB" id="45256at2759"/>
<proteinExistence type="predicted"/>
<accession>A0A8H3F1N0</accession>
<dbReference type="GO" id="GO:0005737">
    <property type="term" value="C:cytoplasm"/>
    <property type="evidence" value="ECO:0007669"/>
    <property type="project" value="TreeGrafter"/>
</dbReference>
<evidence type="ECO:0000313" key="3">
    <source>
        <dbReference type="EMBL" id="CAF9916429.1"/>
    </source>
</evidence>
<keyword evidence="4" id="KW-1185">Reference proteome</keyword>
<evidence type="ECO:0000313" key="4">
    <source>
        <dbReference type="Proteomes" id="UP000664203"/>
    </source>
</evidence>
<organism evidence="3 4">
    <name type="scientific">Alectoria fallacina</name>
    <dbReference type="NCBI Taxonomy" id="1903189"/>
    <lineage>
        <taxon>Eukaryota</taxon>
        <taxon>Fungi</taxon>
        <taxon>Dikarya</taxon>
        <taxon>Ascomycota</taxon>
        <taxon>Pezizomycotina</taxon>
        <taxon>Lecanoromycetes</taxon>
        <taxon>OSLEUM clade</taxon>
        <taxon>Lecanoromycetidae</taxon>
        <taxon>Lecanorales</taxon>
        <taxon>Lecanorineae</taxon>
        <taxon>Parmeliaceae</taxon>
        <taxon>Alectoria</taxon>
    </lineage>
</organism>
<dbReference type="AlphaFoldDB" id="A0A8H3F1N0"/>
<dbReference type="Pfam" id="PF04179">
    <property type="entry name" value="Init_tRNA_PT"/>
    <property type="match status" value="1"/>
</dbReference>